<dbReference type="GO" id="GO:0004803">
    <property type="term" value="F:transposase activity"/>
    <property type="evidence" value="ECO:0007669"/>
    <property type="project" value="InterPro"/>
</dbReference>
<dbReference type="InterPro" id="IPR047654">
    <property type="entry name" value="IS1634_transpos"/>
</dbReference>
<protein>
    <submittedName>
        <fullName evidence="2">Transposase</fullName>
    </submittedName>
</protein>
<dbReference type="KEGG" id="eff:skT53_27700"/>
<dbReference type="RefSeq" id="WP_200758164.1">
    <property type="nucleotide sequence ID" value="NZ_AP023366.1"/>
</dbReference>
<sequence length="535" mass="62011">MFIRINKQKNKDGSIRQYLQLCQTFRVDQKVRQQTLLTLGRLEDLQQGSLDTLIEGLAKFSERYAQRIHGQGASSVAVLWTKEFGPAYLFRKIWEQLGMGRFLRKLLDDAEIPVQYEEATFAMVLNRLMDPFSKYRIFRQWVQTVYAQGFDDIPLHHYYRALDFLTEHKDLIEQQLYGRLTDLTTLDLDLVFYDTTSTYFEGEETDDLAQYGYSKDHRGDRKQVVIGLLMTKQGIPIAHQVFPGNLHDTKTFGMVIEDLKKRFSVRKVILVGDRGMVSEANREQIRTLGMEYVVGVKLRKSQQAQELLSIRGRFKKIRKNLEIKSKEINGETYVLCYNPDAALRDETSRQVILEKLQSKLDQLGPSGLVKNRAYSQYLTIDKASARIDETKVEEDTKFDGKYAIRTNSSLTPDEAALVYKELWRVEQAFRNLKDNLELRPMYHRRESRIRGHIMVCFFALVMESYLALRLKETGCTTSVKDVLHDVSQMKASLIRVEGQEQIIRTELHGEANAAFVAIGTQAPPRVMTDTWQERV</sequence>
<dbReference type="SUPFAM" id="SSF53098">
    <property type="entry name" value="Ribonuclease H-like"/>
    <property type="match status" value="1"/>
</dbReference>
<name>A0A7I8DCH5_9BACL</name>
<dbReference type="PANTHER" id="PTHR34614:SF2">
    <property type="entry name" value="TRANSPOSASE IS4-LIKE DOMAIN-CONTAINING PROTEIN"/>
    <property type="match status" value="1"/>
</dbReference>
<evidence type="ECO:0000313" key="2">
    <source>
        <dbReference type="EMBL" id="BCJ87785.1"/>
    </source>
</evidence>
<dbReference type="InterPro" id="IPR002559">
    <property type="entry name" value="Transposase_11"/>
</dbReference>
<keyword evidence="3" id="KW-1185">Reference proteome</keyword>
<dbReference type="EMBL" id="AP023366">
    <property type="protein sequence ID" value="BCJ87785.1"/>
    <property type="molecule type" value="Genomic_DNA"/>
</dbReference>
<dbReference type="Pfam" id="PF01609">
    <property type="entry name" value="DDE_Tnp_1"/>
    <property type="match status" value="1"/>
</dbReference>
<organism evidence="2 3">
    <name type="scientific">Effusibacillus dendaii</name>
    <dbReference type="NCBI Taxonomy" id="2743772"/>
    <lineage>
        <taxon>Bacteria</taxon>
        <taxon>Bacillati</taxon>
        <taxon>Bacillota</taxon>
        <taxon>Bacilli</taxon>
        <taxon>Bacillales</taxon>
        <taxon>Alicyclobacillaceae</taxon>
        <taxon>Effusibacillus</taxon>
    </lineage>
</organism>
<proteinExistence type="predicted"/>
<dbReference type="Proteomes" id="UP000593802">
    <property type="component" value="Chromosome"/>
</dbReference>
<dbReference type="PANTHER" id="PTHR34614">
    <property type="match status" value="1"/>
</dbReference>
<dbReference type="GO" id="GO:0003677">
    <property type="term" value="F:DNA binding"/>
    <property type="evidence" value="ECO:0007669"/>
    <property type="project" value="InterPro"/>
</dbReference>
<evidence type="ECO:0000313" key="3">
    <source>
        <dbReference type="Proteomes" id="UP000593802"/>
    </source>
</evidence>
<dbReference type="NCBIfam" id="NF033559">
    <property type="entry name" value="transpos_IS1634"/>
    <property type="match status" value="1"/>
</dbReference>
<dbReference type="GO" id="GO:0006313">
    <property type="term" value="P:DNA transposition"/>
    <property type="evidence" value="ECO:0007669"/>
    <property type="project" value="InterPro"/>
</dbReference>
<evidence type="ECO:0000259" key="1">
    <source>
        <dbReference type="Pfam" id="PF01609"/>
    </source>
</evidence>
<gene>
    <name evidence="2" type="ORF">skT53_27700</name>
</gene>
<dbReference type="InterPro" id="IPR012337">
    <property type="entry name" value="RNaseH-like_sf"/>
</dbReference>
<accession>A0A7I8DCH5</accession>
<reference evidence="2 3" key="1">
    <citation type="submission" date="2020-08" db="EMBL/GenBank/DDBJ databases">
        <title>Complete Genome Sequence of Effusibacillus dendaii Strain skT53, Isolated from Farmland soil.</title>
        <authorList>
            <person name="Konishi T."/>
            <person name="Kawasaki H."/>
        </authorList>
    </citation>
    <scope>NUCLEOTIDE SEQUENCE [LARGE SCALE GENOMIC DNA]</scope>
    <source>
        <strain evidence="3">skT53</strain>
    </source>
</reference>
<feature type="domain" description="Transposase IS4-like" evidence="1">
    <location>
        <begin position="198"/>
        <end position="462"/>
    </location>
</feature>
<dbReference type="AlphaFoldDB" id="A0A7I8DCH5"/>